<dbReference type="STRING" id="84521.SAMN04487994_100243"/>
<dbReference type="Gene3D" id="3.30.110.60">
    <property type="entry name" value="YhbY-like"/>
    <property type="match status" value="1"/>
</dbReference>
<dbReference type="SUPFAM" id="SSF75471">
    <property type="entry name" value="YhbY-like"/>
    <property type="match status" value="1"/>
</dbReference>
<keyword evidence="5" id="KW-1185">Reference proteome</keyword>
<dbReference type="PANTHER" id="PTHR40065:SF3">
    <property type="entry name" value="RNA-BINDING PROTEIN YHBY"/>
    <property type="match status" value="1"/>
</dbReference>
<dbReference type="Proteomes" id="UP000235682">
    <property type="component" value="Unassembled WGS sequence"/>
</dbReference>
<proteinExistence type="predicted"/>
<dbReference type="GO" id="GO:0003723">
    <property type="term" value="F:RNA binding"/>
    <property type="evidence" value="ECO:0007669"/>
    <property type="project" value="UniProtKB-UniRule"/>
</dbReference>
<gene>
    <name evidence="4" type="ORF">CJ205_00425</name>
</gene>
<dbReference type="RefSeq" id="WP_092083851.1">
    <property type="nucleotide sequence ID" value="NZ_FNEL01000002.1"/>
</dbReference>
<dbReference type="PROSITE" id="PS51295">
    <property type="entry name" value="CRM"/>
    <property type="match status" value="1"/>
</dbReference>
<feature type="domain" description="CRM" evidence="3">
    <location>
        <begin position="2"/>
        <end position="98"/>
    </location>
</feature>
<dbReference type="EMBL" id="PNHE01000001">
    <property type="protein sequence ID" value="PMC59204.1"/>
    <property type="molecule type" value="Genomic_DNA"/>
</dbReference>
<evidence type="ECO:0000313" key="5">
    <source>
        <dbReference type="Proteomes" id="UP000235682"/>
    </source>
</evidence>
<reference evidence="4 5" key="1">
    <citation type="submission" date="2017-09" db="EMBL/GenBank/DDBJ databases">
        <title>Bacterial strain isolated from the female urinary microbiota.</title>
        <authorList>
            <person name="Thomas-White K."/>
            <person name="Kumar N."/>
            <person name="Forster S."/>
            <person name="Putonti C."/>
            <person name="Lawley T."/>
            <person name="Wolfe A.J."/>
        </authorList>
    </citation>
    <scope>NUCLEOTIDE SEQUENCE [LARGE SCALE GENOMIC DNA]</scope>
    <source>
        <strain evidence="4 5">UMB0852</strain>
    </source>
</reference>
<name>A0A1G8IVP5_9LACT</name>
<keyword evidence="1 2" id="KW-0694">RNA-binding</keyword>
<dbReference type="InterPro" id="IPR017924">
    <property type="entry name" value="RNA-binding_YhbY"/>
</dbReference>
<dbReference type="AlphaFoldDB" id="A0A1G8IVP5"/>
<dbReference type="NCBIfam" id="TIGR00253">
    <property type="entry name" value="RNA_bind_YhbY"/>
    <property type="match status" value="1"/>
</dbReference>
<sequence length="105" mass="12380">MYELSKPQLKWLRKESHQHKPIFQMGKNGLTEAFYEQVDEALEKRELVKISLLQNTSEELEETANRLSQALEANIVQTIGSTIVLYRRSHNKKNRKISEEVRRAR</sequence>
<evidence type="ECO:0000313" key="4">
    <source>
        <dbReference type="EMBL" id="PMC59204.1"/>
    </source>
</evidence>
<dbReference type="InterPro" id="IPR051925">
    <property type="entry name" value="RNA-binding_domain"/>
</dbReference>
<protein>
    <submittedName>
        <fullName evidence="4">Ribosome assembly RNA-binding protein YhbY</fullName>
    </submittedName>
</protein>
<dbReference type="PANTHER" id="PTHR40065">
    <property type="entry name" value="RNA-BINDING PROTEIN YHBY"/>
    <property type="match status" value="1"/>
</dbReference>
<dbReference type="InterPro" id="IPR035920">
    <property type="entry name" value="YhbY-like_sf"/>
</dbReference>
<dbReference type="InterPro" id="IPR001890">
    <property type="entry name" value="RNA-binding_CRM"/>
</dbReference>
<evidence type="ECO:0000256" key="1">
    <source>
        <dbReference type="ARBA" id="ARBA00022884"/>
    </source>
</evidence>
<dbReference type="SMART" id="SM01103">
    <property type="entry name" value="CRS1_YhbY"/>
    <property type="match status" value="1"/>
</dbReference>
<evidence type="ECO:0000259" key="3">
    <source>
        <dbReference type="PROSITE" id="PS51295"/>
    </source>
</evidence>
<dbReference type="Pfam" id="PF01985">
    <property type="entry name" value="CRS1_YhbY"/>
    <property type="match status" value="1"/>
</dbReference>
<dbReference type="OrthoDB" id="9797519at2"/>
<organism evidence="4 5">
    <name type="scientific">Dolosicoccus paucivorans</name>
    <dbReference type="NCBI Taxonomy" id="84521"/>
    <lineage>
        <taxon>Bacteria</taxon>
        <taxon>Bacillati</taxon>
        <taxon>Bacillota</taxon>
        <taxon>Bacilli</taxon>
        <taxon>Lactobacillales</taxon>
        <taxon>Aerococcaceae</taxon>
        <taxon>Dolosicoccus</taxon>
    </lineage>
</organism>
<accession>A0A1G8IVP5</accession>
<comment type="caution">
    <text evidence="4">The sequence shown here is derived from an EMBL/GenBank/DDBJ whole genome shotgun (WGS) entry which is preliminary data.</text>
</comment>
<evidence type="ECO:0000256" key="2">
    <source>
        <dbReference type="PROSITE-ProRule" id="PRU00626"/>
    </source>
</evidence>